<dbReference type="PROSITE" id="PS50043">
    <property type="entry name" value="HTH_LUXR_2"/>
    <property type="match status" value="1"/>
</dbReference>
<evidence type="ECO:0000256" key="1">
    <source>
        <dbReference type="ARBA" id="ARBA00023015"/>
    </source>
</evidence>
<accession>A0A4P6JPD3</accession>
<dbReference type="KEGG" id="kbs:EPA93_13330"/>
<dbReference type="Proteomes" id="UP000290365">
    <property type="component" value="Chromosome"/>
</dbReference>
<dbReference type="PANTHER" id="PTHR44688">
    <property type="entry name" value="DNA-BINDING TRANSCRIPTIONAL ACTIVATOR DEVR_DOSR"/>
    <property type="match status" value="1"/>
</dbReference>
<dbReference type="AlphaFoldDB" id="A0A4P6JPD3"/>
<dbReference type="PRINTS" id="PR00038">
    <property type="entry name" value="HTHLUXR"/>
</dbReference>
<keyword evidence="2" id="KW-0238">DNA-binding</keyword>
<protein>
    <recommendedName>
        <fullName evidence="4">HTH luxR-type domain-containing protein</fullName>
    </recommendedName>
</protein>
<dbReference type="InterPro" id="IPR016032">
    <property type="entry name" value="Sig_transdc_resp-reg_C-effctor"/>
</dbReference>
<dbReference type="Gene3D" id="1.25.40.10">
    <property type="entry name" value="Tetratricopeptide repeat domain"/>
    <property type="match status" value="1"/>
</dbReference>
<dbReference type="InterPro" id="IPR011990">
    <property type="entry name" value="TPR-like_helical_dom_sf"/>
</dbReference>
<name>A0A4P6JPD3_KTERU</name>
<dbReference type="SMART" id="SM00421">
    <property type="entry name" value="HTH_LUXR"/>
    <property type="match status" value="1"/>
</dbReference>
<keyword evidence="3" id="KW-0804">Transcription</keyword>
<dbReference type="GO" id="GO:0003677">
    <property type="term" value="F:DNA binding"/>
    <property type="evidence" value="ECO:0007669"/>
    <property type="project" value="UniProtKB-KW"/>
</dbReference>
<dbReference type="Gene3D" id="1.10.10.10">
    <property type="entry name" value="Winged helix-like DNA-binding domain superfamily/Winged helix DNA-binding domain"/>
    <property type="match status" value="1"/>
</dbReference>
<reference evidence="5 6" key="1">
    <citation type="submission" date="2019-01" db="EMBL/GenBank/DDBJ databases">
        <title>Ktedonosporobacter rubrisoli SCAWS-G2.</title>
        <authorList>
            <person name="Huang Y."/>
            <person name="Yan B."/>
        </authorList>
    </citation>
    <scope>NUCLEOTIDE SEQUENCE [LARGE SCALE GENOMIC DNA]</scope>
    <source>
        <strain evidence="5 6">SCAWS-G2</strain>
    </source>
</reference>
<dbReference type="InterPro" id="IPR027417">
    <property type="entry name" value="P-loop_NTPase"/>
</dbReference>
<dbReference type="Pfam" id="PF00196">
    <property type="entry name" value="GerE"/>
    <property type="match status" value="1"/>
</dbReference>
<dbReference type="SUPFAM" id="SSF52540">
    <property type="entry name" value="P-loop containing nucleoside triphosphate hydrolases"/>
    <property type="match status" value="1"/>
</dbReference>
<sequence>MAEPDLLVTKFTIPPVRSALLRRPHLLALLDQSTSVPLTLISAPAGFGKTTLLSAWAGQCTSQVAWFMLDEQDNDPARFWAYVIAALRKAGAAVGETTLAMLHSPQPATLSSALTVLLNELAAQAKDTALILDDYQLIREAAIHESLQFVLAHLPANLHLLLGTRADPQLPLARLRARGQVIEIREGDLRLREEEAAGFFSKVMGLSLTPEEVARLEQRTEGWIAGLQLAALSLRKHTDVSTFLRNFSGSQRFLLEYIQEEILAPLPQAQERFLLHTSVLTRMNAEICQALTGELASQQMLEELERANLFLISLDEEQSWYRLHTLLREVLLTRLQVKEPEEFRRLHREAALWYQRQDWPHEAIPHALATQDFMFVADLLEGWVERLYLRGEFKTLLSWVKMLPEDVLRAHPFLATSYIMTFNMLFPFSHQMPEERVYTRRLQEAMEQLMQHPTTLNPQKQELLLQRMRILRGWNLLTRALSDGETERLEGTLELLKDQCLDDGLMWRLQAEGSTAVAARLLGNFPLMISLIEEGRKTWMAENRYLQVQYLWGLIAAYIALGQLRQAQDRCEVLQQLIATLGIQAPLAAYPDLFRAQLAYAGNQLEVAKSAALSAIEKTGPLQFMDILMGAYEVRVRCYLAEGDLAAARQALQEMENAHRLDSIPLFRPWIESLQVQLWLAQGDLARAGDWAAHTSYLHGQKFYSSRESAYLAHTRVYLAQKKYSLALERLAALQSSAEQFSRMGSVISILALKVNALQASGADEEAQQMLLRLLSLAEPEGFIRVFLDAGEPMQQALQAFLKTTHTPQNDSPISLALIAYARTVLTAFGQESAQVVLEEMSVPSSKSPSLQTAQPPLEVLTPREQQVLLLLAQGASNREIADELVVSLATAKKHVASILSKLGAENRTQAIAHARSRALL</sequence>
<dbReference type="Pfam" id="PF25873">
    <property type="entry name" value="WHD_MalT"/>
    <property type="match status" value="1"/>
</dbReference>
<dbReference type="Pfam" id="PF17874">
    <property type="entry name" value="TPR_MalT"/>
    <property type="match status" value="1"/>
</dbReference>
<dbReference type="SUPFAM" id="SSF46894">
    <property type="entry name" value="C-terminal effector domain of the bipartite response regulators"/>
    <property type="match status" value="1"/>
</dbReference>
<dbReference type="InterPro" id="IPR036388">
    <property type="entry name" value="WH-like_DNA-bd_sf"/>
</dbReference>
<evidence type="ECO:0000256" key="3">
    <source>
        <dbReference type="ARBA" id="ARBA00023163"/>
    </source>
</evidence>
<feature type="domain" description="HTH luxR-type" evidence="4">
    <location>
        <begin position="854"/>
        <end position="919"/>
    </location>
</feature>
<dbReference type="EMBL" id="CP035758">
    <property type="protein sequence ID" value="QBD76932.1"/>
    <property type="molecule type" value="Genomic_DNA"/>
</dbReference>
<dbReference type="GO" id="GO:0006355">
    <property type="term" value="P:regulation of DNA-templated transcription"/>
    <property type="evidence" value="ECO:0007669"/>
    <property type="project" value="InterPro"/>
</dbReference>
<proteinExistence type="predicted"/>
<dbReference type="InterPro" id="IPR041617">
    <property type="entry name" value="TPR_MalT"/>
</dbReference>
<evidence type="ECO:0000313" key="5">
    <source>
        <dbReference type="EMBL" id="QBD76932.1"/>
    </source>
</evidence>
<dbReference type="Gene3D" id="3.40.50.300">
    <property type="entry name" value="P-loop containing nucleotide triphosphate hydrolases"/>
    <property type="match status" value="1"/>
</dbReference>
<dbReference type="InterPro" id="IPR000792">
    <property type="entry name" value="Tscrpt_reg_LuxR_C"/>
</dbReference>
<evidence type="ECO:0000313" key="6">
    <source>
        <dbReference type="Proteomes" id="UP000290365"/>
    </source>
</evidence>
<dbReference type="PANTHER" id="PTHR44688:SF16">
    <property type="entry name" value="DNA-BINDING TRANSCRIPTIONAL ACTIVATOR DEVR_DOSR"/>
    <property type="match status" value="1"/>
</dbReference>
<evidence type="ECO:0000259" key="4">
    <source>
        <dbReference type="PROSITE" id="PS50043"/>
    </source>
</evidence>
<dbReference type="SUPFAM" id="SSF48452">
    <property type="entry name" value="TPR-like"/>
    <property type="match status" value="1"/>
</dbReference>
<dbReference type="RefSeq" id="WP_129887996.1">
    <property type="nucleotide sequence ID" value="NZ_CP035758.1"/>
</dbReference>
<dbReference type="InterPro" id="IPR059106">
    <property type="entry name" value="WHD_MalT"/>
</dbReference>
<gene>
    <name evidence="5" type="ORF">EPA93_13330</name>
</gene>
<keyword evidence="6" id="KW-1185">Reference proteome</keyword>
<keyword evidence="1" id="KW-0805">Transcription regulation</keyword>
<organism evidence="5 6">
    <name type="scientific">Ktedonosporobacter rubrisoli</name>
    <dbReference type="NCBI Taxonomy" id="2509675"/>
    <lineage>
        <taxon>Bacteria</taxon>
        <taxon>Bacillati</taxon>
        <taxon>Chloroflexota</taxon>
        <taxon>Ktedonobacteria</taxon>
        <taxon>Ktedonobacterales</taxon>
        <taxon>Ktedonosporobacteraceae</taxon>
        <taxon>Ktedonosporobacter</taxon>
    </lineage>
</organism>
<dbReference type="CDD" id="cd06170">
    <property type="entry name" value="LuxR_C_like"/>
    <property type="match status" value="1"/>
</dbReference>
<dbReference type="OrthoDB" id="135193at2"/>
<evidence type="ECO:0000256" key="2">
    <source>
        <dbReference type="ARBA" id="ARBA00023125"/>
    </source>
</evidence>